<evidence type="ECO:0000313" key="3">
    <source>
        <dbReference type="Proteomes" id="UP000707451"/>
    </source>
</evidence>
<evidence type="ECO:0000256" key="1">
    <source>
        <dbReference type="SAM" id="MobiDB-lite"/>
    </source>
</evidence>
<evidence type="ECO:0000313" key="2">
    <source>
        <dbReference type="EMBL" id="KAG9061543.1"/>
    </source>
</evidence>
<dbReference type="Proteomes" id="UP000707451">
    <property type="component" value="Unassembled WGS sequence"/>
</dbReference>
<accession>A0A9P7XK00</accession>
<dbReference type="OrthoDB" id="10255000at2759"/>
<feature type="region of interest" description="Disordered" evidence="1">
    <location>
        <begin position="64"/>
        <end position="91"/>
    </location>
</feature>
<sequence length="91" mass="10646">MGAAKQVLLERTIVDLRARSGTSDRAQDYEARCKHAERKLQLEKTRLVDAEERWNARLRELEKRTKDAEERVKRERQGAKEKVAGLLDENK</sequence>
<name>A0A9P7XK00_9FUNG</name>
<reference evidence="2" key="1">
    <citation type="submission" date="2021-06" db="EMBL/GenBank/DDBJ databases">
        <title>Genome Sequence of Mortierella hyaline Strain SCG-10, a Cold-Adapted, Nitrate-Reducing Fungus Isolated from Soil in Minnesota, USA.</title>
        <authorList>
            <person name="Aldossari N."/>
        </authorList>
    </citation>
    <scope>NUCLEOTIDE SEQUENCE</scope>
    <source>
        <strain evidence="2">SCG-10</strain>
    </source>
</reference>
<dbReference type="EMBL" id="JAHRHY010000023">
    <property type="protein sequence ID" value="KAG9061543.1"/>
    <property type="molecule type" value="Genomic_DNA"/>
</dbReference>
<dbReference type="AlphaFoldDB" id="A0A9P7XK00"/>
<organism evidence="2 3">
    <name type="scientific">Linnemannia hyalina</name>
    <dbReference type="NCBI Taxonomy" id="64524"/>
    <lineage>
        <taxon>Eukaryota</taxon>
        <taxon>Fungi</taxon>
        <taxon>Fungi incertae sedis</taxon>
        <taxon>Mucoromycota</taxon>
        <taxon>Mortierellomycotina</taxon>
        <taxon>Mortierellomycetes</taxon>
        <taxon>Mortierellales</taxon>
        <taxon>Mortierellaceae</taxon>
        <taxon>Linnemannia</taxon>
    </lineage>
</organism>
<keyword evidence="3" id="KW-1185">Reference proteome</keyword>
<gene>
    <name evidence="2" type="ORF">KI688_007122</name>
</gene>
<proteinExistence type="predicted"/>
<protein>
    <submittedName>
        <fullName evidence="2">Uncharacterized protein</fullName>
    </submittedName>
</protein>
<comment type="caution">
    <text evidence="2">The sequence shown here is derived from an EMBL/GenBank/DDBJ whole genome shotgun (WGS) entry which is preliminary data.</text>
</comment>